<keyword evidence="9" id="KW-1185">Reference proteome</keyword>
<reference evidence="9" key="1">
    <citation type="submission" date="2015-07" db="EMBL/GenBank/DDBJ databases">
        <title>Near-Complete Genome Sequence of the Cellulolytic Bacterium Bacteroides (Pseudobacteroides) cellulosolvens ATCC 35603.</title>
        <authorList>
            <person name="Dassa B."/>
            <person name="Utturkar S.M."/>
            <person name="Klingeman D.M."/>
            <person name="Hurt R.A."/>
            <person name="Keller M."/>
            <person name="Xu J."/>
            <person name="Reddy Y.H.K."/>
            <person name="Borovok I."/>
            <person name="Grinberg I.R."/>
            <person name="Lamed R."/>
            <person name="Zhivin O."/>
            <person name="Bayer E.A."/>
            <person name="Brown S.D."/>
        </authorList>
    </citation>
    <scope>NUCLEOTIDE SEQUENCE [LARGE SCALE GENOMIC DNA]</scope>
    <source>
        <strain evidence="9">DSM 2933</strain>
    </source>
</reference>
<dbReference type="GO" id="GO:0070038">
    <property type="term" value="F:rRNA (pseudouridine-N3-)-methyltransferase activity"/>
    <property type="evidence" value="ECO:0007669"/>
    <property type="project" value="UniProtKB-UniRule"/>
</dbReference>
<evidence type="ECO:0000256" key="2">
    <source>
        <dbReference type="ARBA" id="ARBA00022552"/>
    </source>
</evidence>
<comment type="function">
    <text evidence="7">Specifically methylates the pseudouridine at position 1915 (m3Psi1915) in 23S rRNA.</text>
</comment>
<dbReference type="Pfam" id="PF02590">
    <property type="entry name" value="SPOUT_MTase"/>
    <property type="match status" value="1"/>
</dbReference>
<sequence>MKISIIAVGRLKEKYLKEGIAEYSKRLSRFCDLEIIEVEDEQAPDNISPAQEVQIKKKEAEKIKKRIKEGSFVVVLDLNGEKPDSVRFAKKLEAFFISGVSTMSFIIGGSLGLDDELVKTANYRLCLSELTFPHQLARLILLEQLFRCFKIIKGETYHK</sequence>
<dbReference type="AlphaFoldDB" id="A0A0L6JVF8"/>
<dbReference type="STRING" id="398512.Bccel_4904"/>
<keyword evidence="3 7" id="KW-0489">Methyltransferase</keyword>
<dbReference type="PANTHER" id="PTHR33603">
    <property type="entry name" value="METHYLTRANSFERASE"/>
    <property type="match status" value="1"/>
</dbReference>
<dbReference type="PATRIC" id="fig|398512.5.peg.5143"/>
<feature type="binding site" evidence="7">
    <location>
        <begin position="127"/>
        <end position="132"/>
    </location>
    <ligand>
        <name>S-adenosyl-L-methionine</name>
        <dbReference type="ChEBI" id="CHEBI:59789"/>
    </ligand>
</feature>
<comment type="catalytic activity">
    <reaction evidence="7">
        <text>pseudouridine(1915) in 23S rRNA + S-adenosyl-L-methionine = N(3)-methylpseudouridine(1915) in 23S rRNA + S-adenosyl-L-homocysteine + H(+)</text>
        <dbReference type="Rhea" id="RHEA:42752"/>
        <dbReference type="Rhea" id="RHEA-COMP:10221"/>
        <dbReference type="Rhea" id="RHEA-COMP:10222"/>
        <dbReference type="ChEBI" id="CHEBI:15378"/>
        <dbReference type="ChEBI" id="CHEBI:57856"/>
        <dbReference type="ChEBI" id="CHEBI:59789"/>
        <dbReference type="ChEBI" id="CHEBI:65314"/>
        <dbReference type="ChEBI" id="CHEBI:74486"/>
        <dbReference type="EC" id="2.1.1.177"/>
    </reaction>
</comment>
<dbReference type="Proteomes" id="UP000036923">
    <property type="component" value="Unassembled WGS sequence"/>
</dbReference>
<evidence type="ECO:0000256" key="5">
    <source>
        <dbReference type="ARBA" id="ARBA00022691"/>
    </source>
</evidence>
<evidence type="ECO:0000313" key="9">
    <source>
        <dbReference type="Proteomes" id="UP000036923"/>
    </source>
</evidence>
<comment type="subcellular location">
    <subcellularLocation>
        <location evidence="7">Cytoplasm</location>
    </subcellularLocation>
</comment>
<feature type="binding site" evidence="7">
    <location>
        <position position="76"/>
    </location>
    <ligand>
        <name>S-adenosyl-L-methionine</name>
        <dbReference type="ChEBI" id="CHEBI:59789"/>
    </ligand>
</feature>
<keyword evidence="2 7" id="KW-0698">rRNA processing</keyword>
<dbReference type="RefSeq" id="WP_036935216.1">
    <property type="nucleotide sequence ID" value="NZ_JQKC01000001.1"/>
</dbReference>
<dbReference type="OrthoDB" id="9806643at2"/>
<keyword evidence="4 7" id="KW-0808">Transferase</keyword>
<dbReference type="PANTHER" id="PTHR33603:SF1">
    <property type="entry name" value="RIBOSOMAL RNA LARGE SUBUNIT METHYLTRANSFERASE H"/>
    <property type="match status" value="1"/>
</dbReference>
<comment type="similarity">
    <text evidence="6 7">Belongs to the RNA methyltransferase RlmH family.</text>
</comment>
<dbReference type="CDD" id="cd18081">
    <property type="entry name" value="RlmH-like"/>
    <property type="match status" value="1"/>
</dbReference>
<evidence type="ECO:0000256" key="6">
    <source>
        <dbReference type="ARBA" id="ARBA00038303"/>
    </source>
</evidence>
<evidence type="ECO:0000313" key="8">
    <source>
        <dbReference type="EMBL" id="KNY29630.1"/>
    </source>
</evidence>
<dbReference type="EMBL" id="LGTC01000001">
    <property type="protein sequence ID" value="KNY29630.1"/>
    <property type="molecule type" value="Genomic_DNA"/>
</dbReference>
<organism evidence="8 9">
    <name type="scientific">Pseudobacteroides cellulosolvens ATCC 35603 = DSM 2933</name>
    <dbReference type="NCBI Taxonomy" id="398512"/>
    <lineage>
        <taxon>Bacteria</taxon>
        <taxon>Bacillati</taxon>
        <taxon>Bacillota</taxon>
        <taxon>Clostridia</taxon>
        <taxon>Eubacteriales</taxon>
        <taxon>Oscillospiraceae</taxon>
        <taxon>Pseudobacteroides</taxon>
    </lineage>
</organism>
<protein>
    <recommendedName>
        <fullName evidence="7">Ribosomal RNA large subunit methyltransferase H</fullName>
        <ecNumber evidence="7">2.1.1.177</ecNumber>
    </recommendedName>
    <alternativeName>
        <fullName evidence="7">23S rRNA (pseudouridine1915-N3)-methyltransferase</fullName>
    </alternativeName>
    <alternativeName>
        <fullName evidence="7">23S rRNA m3Psi1915 methyltransferase</fullName>
    </alternativeName>
    <alternativeName>
        <fullName evidence="7">rRNA (pseudouridine-N3-)-methyltransferase RlmH</fullName>
    </alternativeName>
</protein>
<comment type="subunit">
    <text evidence="7">Homodimer.</text>
</comment>
<evidence type="ECO:0000256" key="7">
    <source>
        <dbReference type="HAMAP-Rule" id="MF_00658"/>
    </source>
</evidence>
<evidence type="ECO:0000256" key="1">
    <source>
        <dbReference type="ARBA" id="ARBA00022490"/>
    </source>
</evidence>
<dbReference type="EC" id="2.1.1.177" evidence="7"/>
<gene>
    <name evidence="7" type="primary">rlmH</name>
    <name evidence="8" type="ORF">Bccel_4904</name>
</gene>
<dbReference type="SUPFAM" id="SSF75217">
    <property type="entry name" value="alpha/beta knot"/>
    <property type="match status" value="1"/>
</dbReference>
<proteinExistence type="inferred from homology"/>
<dbReference type="Gene3D" id="3.40.1280.10">
    <property type="match status" value="1"/>
</dbReference>
<dbReference type="InterPro" id="IPR029028">
    <property type="entry name" value="Alpha/beta_knot_MTases"/>
</dbReference>
<dbReference type="PIRSF" id="PIRSF004505">
    <property type="entry name" value="MT_bac"/>
    <property type="match status" value="1"/>
</dbReference>
<evidence type="ECO:0000256" key="4">
    <source>
        <dbReference type="ARBA" id="ARBA00022679"/>
    </source>
</evidence>
<feature type="binding site" evidence="7">
    <location>
        <position position="108"/>
    </location>
    <ligand>
        <name>S-adenosyl-L-methionine</name>
        <dbReference type="ChEBI" id="CHEBI:59789"/>
    </ligand>
</feature>
<name>A0A0L6JVF8_9FIRM</name>
<keyword evidence="1 7" id="KW-0963">Cytoplasm</keyword>
<dbReference type="InterPro" id="IPR029026">
    <property type="entry name" value="tRNA_m1G_MTases_N"/>
</dbReference>
<keyword evidence="5 7" id="KW-0949">S-adenosyl-L-methionine</keyword>
<evidence type="ECO:0000256" key="3">
    <source>
        <dbReference type="ARBA" id="ARBA00022603"/>
    </source>
</evidence>
<dbReference type="eggNOG" id="COG1576">
    <property type="taxonomic scope" value="Bacteria"/>
</dbReference>
<dbReference type="GO" id="GO:0005737">
    <property type="term" value="C:cytoplasm"/>
    <property type="evidence" value="ECO:0007669"/>
    <property type="project" value="UniProtKB-SubCell"/>
</dbReference>
<dbReference type="HAMAP" id="MF_00658">
    <property type="entry name" value="23SrRNA_methyltr_H"/>
    <property type="match status" value="1"/>
</dbReference>
<comment type="caution">
    <text evidence="8">The sequence shown here is derived from an EMBL/GenBank/DDBJ whole genome shotgun (WGS) entry which is preliminary data.</text>
</comment>
<dbReference type="InterPro" id="IPR003742">
    <property type="entry name" value="RlmH-like"/>
</dbReference>
<dbReference type="NCBIfam" id="NF000985">
    <property type="entry name" value="PRK00103.1-3"/>
    <property type="match status" value="1"/>
</dbReference>
<accession>A0A0L6JVF8</accession>